<name>A0A199UKY6_ANACO</name>
<gene>
    <name evidence="1" type="ORF">ACMD2_05137</name>
</gene>
<dbReference type="EMBL" id="LSRQ01006999">
    <property type="protein sequence ID" value="OAY65388.1"/>
    <property type="molecule type" value="Genomic_DNA"/>
</dbReference>
<evidence type="ECO:0000313" key="1">
    <source>
        <dbReference type="EMBL" id="OAY65388.1"/>
    </source>
</evidence>
<dbReference type="STRING" id="4615.A0A199UKY6"/>
<sequence>MSARLVRKLSIPEATKEFVFAVHEPDSKSVVYILAAQNLSHQSALDAEYLIKEVQPKAVIVQVAPSALPDIQSEEKCLKDGRANNVPASAFEVLKKSFYEKMNKEQYEKLAGCQVLQEIFGIGFYGHFLSAKRAAEEIDSCFLLLESPYESACSETHPNDAKSEDASTGLYLQTNFFVPHPGKAASAVSSNFKRLCFTDPLQLRKVKSLAPSLDLLAMETASSNYVSEQKPEECKPMEVYEAPPFAQSVYPLLSDLYNIFIDLPSMGKALFSAQTMLARINKGEPVDAQILSDVYAFRIAIEGLRIALNNAAQSHIDKVENGSSPKLDFNALPHEDKCHALFAEALKSQARKSGSVVAIVDASCLSGIRRHWNTHLPLEVAGFADSCFANYDYKTNDDQHSNDGKLMQNTDKRGLLADNPVVAVGAGATVILGASSLSKAVHASTLFKLAAYKVPVALKYSLTQLQRTAAIGLSKILAPSKLISPGIASAGAKSSALKFTASAEKIRAVTHTVVASAERTSLLAMRTAFYEIMQRRRTQPVRFAPWLTFGCSVGACAGLLLHEDAIECVAESIPAVPTIVSLGRGLQSLRDTSLEVRGTSGTKIQEALQSLMYNLKKMKVQ</sequence>
<protein>
    <submittedName>
        <fullName evidence="1">Uncharacterized protein</fullName>
    </submittedName>
</protein>
<dbReference type="AlphaFoldDB" id="A0A199UKY6"/>
<dbReference type="PANTHER" id="PTHR36020:SF1">
    <property type="entry name" value="TRANSMEMBRANE PROTEIN"/>
    <property type="match status" value="1"/>
</dbReference>
<proteinExistence type="predicted"/>
<dbReference type="PANTHER" id="PTHR36020">
    <property type="entry name" value="TRANSMEMBRANE PROTEIN"/>
    <property type="match status" value="1"/>
</dbReference>
<organism evidence="1 2">
    <name type="scientific">Ananas comosus</name>
    <name type="common">Pineapple</name>
    <name type="synonym">Ananas ananas</name>
    <dbReference type="NCBI Taxonomy" id="4615"/>
    <lineage>
        <taxon>Eukaryota</taxon>
        <taxon>Viridiplantae</taxon>
        <taxon>Streptophyta</taxon>
        <taxon>Embryophyta</taxon>
        <taxon>Tracheophyta</taxon>
        <taxon>Spermatophyta</taxon>
        <taxon>Magnoliopsida</taxon>
        <taxon>Liliopsida</taxon>
        <taxon>Poales</taxon>
        <taxon>Bromeliaceae</taxon>
        <taxon>Bromelioideae</taxon>
        <taxon>Ananas</taxon>
    </lineage>
</organism>
<comment type="caution">
    <text evidence="1">The sequence shown here is derived from an EMBL/GenBank/DDBJ whole genome shotgun (WGS) entry which is preliminary data.</text>
</comment>
<dbReference type="Proteomes" id="UP000092600">
    <property type="component" value="Unassembled WGS sequence"/>
</dbReference>
<accession>A0A199UKY6</accession>
<reference evidence="1 2" key="1">
    <citation type="journal article" date="2016" name="DNA Res.">
        <title>The draft genome of MD-2 pineapple using hybrid error correction of long reads.</title>
        <authorList>
            <person name="Redwan R.M."/>
            <person name="Saidin A."/>
            <person name="Kumar S.V."/>
        </authorList>
    </citation>
    <scope>NUCLEOTIDE SEQUENCE [LARGE SCALE GENOMIC DNA]</scope>
    <source>
        <strain evidence="2">cv. MD2</strain>
        <tissue evidence="1">Leaf</tissue>
    </source>
</reference>
<evidence type="ECO:0000313" key="2">
    <source>
        <dbReference type="Proteomes" id="UP000092600"/>
    </source>
</evidence>